<dbReference type="Proteomes" id="UP001595556">
    <property type="component" value="Unassembled WGS sequence"/>
</dbReference>
<organism evidence="2 3">
    <name type="scientific">Piscinibacterium candidicorallinum</name>
    <dbReference type="NCBI Taxonomy" id="1793872"/>
    <lineage>
        <taxon>Bacteria</taxon>
        <taxon>Pseudomonadati</taxon>
        <taxon>Pseudomonadota</taxon>
        <taxon>Betaproteobacteria</taxon>
        <taxon>Burkholderiales</taxon>
        <taxon>Piscinibacterium</taxon>
    </lineage>
</organism>
<dbReference type="EMBL" id="JBHRTI010000010">
    <property type="protein sequence ID" value="MFC3149085.1"/>
    <property type="molecule type" value="Genomic_DNA"/>
</dbReference>
<name>A0ABV7H5S6_9BURK</name>
<evidence type="ECO:0000313" key="3">
    <source>
        <dbReference type="Proteomes" id="UP001595556"/>
    </source>
</evidence>
<comment type="caution">
    <text evidence="2">The sequence shown here is derived from an EMBL/GenBank/DDBJ whole genome shotgun (WGS) entry which is preliminary data.</text>
</comment>
<dbReference type="InterPro" id="IPR035093">
    <property type="entry name" value="RelE/ParE_toxin_dom_sf"/>
</dbReference>
<evidence type="ECO:0000313" key="2">
    <source>
        <dbReference type="EMBL" id="MFC3149085.1"/>
    </source>
</evidence>
<dbReference type="InterPro" id="IPR007712">
    <property type="entry name" value="RelE/ParE_toxin"/>
</dbReference>
<proteinExistence type="predicted"/>
<reference evidence="3" key="1">
    <citation type="journal article" date="2019" name="Int. J. Syst. Evol. Microbiol.">
        <title>The Global Catalogue of Microorganisms (GCM) 10K type strain sequencing project: providing services to taxonomists for standard genome sequencing and annotation.</title>
        <authorList>
            <consortium name="The Broad Institute Genomics Platform"/>
            <consortium name="The Broad Institute Genome Sequencing Center for Infectious Disease"/>
            <person name="Wu L."/>
            <person name="Ma J."/>
        </authorList>
    </citation>
    <scope>NUCLEOTIDE SEQUENCE [LARGE SCALE GENOMIC DNA]</scope>
    <source>
        <strain evidence="3">KCTC 52168</strain>
    </source>
</reference>
<protein>
    <submittedName>
        <fullName evidence="2">Type II toxin-antitoxin system RelE/ParE family toxin</fullName>
    </submittedName>
</protein>
<dbReference type="RefSeq" id="WP_377305574.1">
    <property type="nucleotide sequence ID" value="NZ_CP180191.1"/>
</dbReference>
<evidence type="ECO:0000256" key="1">
    <source>
        <dbReference type="ARBA" id="ARBA00022649"/>
    </source>
</evidence>
<gene>
    <name evidence="2" type="ORF">ACFOEN_15775</name>
</gene>
<sequence>MVEVRFAEGTADDFERIYSFYSTIDPALGARALLAIREQVRLLSTMPEVGRREAGAFRLLPIRFGQGGFQVRYEFVPQLNLVLVLAIRHQREQEF</sequence>
<dbReference type="Gene3D" id="3.30.2310.20">
    <property type="entry name" value="RelE-like"/>
    <property type="match status" value="1"/>
</dbReference>
<keyword evidence="3" id="KW-1185">Reference proteome</keyword>
<keyword evidence="1" id="KW-1277">Toxin-antitoxin system</keyword>
<accession>A0ABV7H5S6</accession>
<dbReference type="Pfam" id="PF05016">
    <property type="entry name" value="ParE_toxin"/>
    <property type="match status" value="1"/>
</dbReference>